<accession>A0A059A3R1</accession>
<gene>
    <name evidence="2" type="ORF">EUGRSUZ_K02045</name>
</gene>
<dbReference type="InterPro" id="IPR040374">
    <property type="entry name" value="BIC"/>
</dbReference>
<dbReference type="OrthoDB" id="672067at2759"/>
<dbReference type="STRING" id="71139.A0A059A3R1"/>
<dbReference type="CDD" id="cd22645">
    <property type="entry name" value="BIC1_CID"/>
    <property type="match status" value="1"/>
</dbReference>
<name>A0A059A3R1_EUCGR</name>
<dbReference type="KEGG" id="egr:104425646"/>
<reference evidence="2" key="1">
    <citation type="submission" date="2013-07" db="EMBL/GenBank/DDBJ databases">
        <title>The genome of Eucalyptus grandis.</title>
        <authorList>
            <person name="Schmutz J."/>
            <person name="Hayes R."/>
            <person name="Myburg A."/>
            <person name="Tuskan G."/>
            <person name="Grattapaglia D."/>
            <person name="Rokhsar D.S."/>
        </authorList>
    </citation>
    <scope>NUCLEOTIDE SEQUENCE</scope>
    <source>
        <tissue evidence="2">Leaf extractions</tissue>
    </source>
</reference>
<dbReference type="OMA" id="RAWIPDI"/>
<proteinExistence type="predicted"/>
<dbReference type="eggNOG" id="ENOG502S7HB">
    <property type="taxonomic scope" value="Eukaryota"/>
</dbReference>
<feature type="compositionally biased region" description="Basic and acidic residues" evidence="1">
    <location>
        <begin position="62"/>
        <end position="72"/>
    </location>
</feature>
<feature type="region of interest" description="Disordered" evidence="1">
    <location>
        <begin position="1"/>
        <end position="106"/>
    </location>
</feature>
<feature type="compositionally biased region" description="Basic and acidic residues" evidence="1">
    <location>
        <begin position="84"/>
        <end position="103"/>
    </location>
</feature>
<feature type="compositionally biased region" description="Polar residues" evidence="1">
    <location>
        <begin position="15"/>
        <end position="33"/>
    </location>
</feature>
<evidence type="ECO:0008006" key="3">
    <source>
        <dbReference type="Google" id="ProtNLM"/>
    </source>
</evidence>
<organism evidence="2">
    <name type="scientific">Eucalyptus grandis</name>
    <name type="common">Flooded gum</name>
    <dbReference type="NCBI Taxonomy" id="71139"/>
    <lineage>
        <taxon>Eukaryota</taxon>
        <taxon>Viridiplantae</taxon>
        <taxon>Streptophyta</taxon>
        <taxon>Embryophyta</taxon>
        <taxon>Tracheophyta</taxon>
        <taxon>Spermatophyta</taxon>
        <taxon>Magnoliopsida</taxon>
        <taxon>eudicotyledons</taxon>
        <taxon>Gunneridae</taxon>
        <taxon>Pentapetalae</taxon>
        <taxon>rosids</taxon>
        <taxon>malvids</taxon>
        <taxon>Myrtales</taxon>
        <taxon>Myrtaceae</taxon>
        <taxon>Myrtoideae</taxon>
        <taxon>Eucalypteae</taxon>
        <taxon>Eucalyptus</taxon>
    </lineage>
</organism>
<dbReference type="PANTHER" id="PTHR34207:SF2">
    <property type="entry name" value="PROTEIN BIC1"/>
    <property type="match status" value="1"/>
</dbReference>
<evidence type="ECO:0000313" key="2">
    <source>
        <dbReference type="EMBL" id="KCW48326.1"/>
    </source>
</evidence>
<evidence type="ECO:0000256" key="1">
    <source>
        <dbReference type="SAM" id="MobiDB-lite"/>
    </source>
</evidence>
<dbReference type="GO" id="GO:0009785">
    <property type="term" value="P:blue light signaling pathway"/>
    <property type="evidence" value="ECO:0007669"/>
    <property type="project" value="InterPro"/>
</dbReference>
<dbReference type="AlphaFoldDB" id="A0A059A3R1"/>
<dbReference type="InParanoid" id="A0A059A3R1"/>
<dbReference type="EMBL" id="KK198763">
    <property type="protein sequence ID" value="KCW48326.1"/>
    <property type="molecule type" value="Genomic_DNA"/>
</dbReference>
<protein>
    <recommendedName>
        <fullName evidence="3">Protein BIC1</fullName>
    </recommendedName>
</protein>
<dbReference type="Gramene" id="KCW48326">
    <property type="protein sequence ID" value="KCW48326"/>
    <property type="gene ID" value="EUGRSUZ_K02045"/>
</dbReference>
<sequence length="171" mass="18240">MRKADIAMSVEEGSGSAQSDGSMASSPAGTHQPGNELDSLHGGGPEGNSDENNEGQSSSPAAREETKDDGGEGARLQALADRSSGLDDSKEEGKEDRGMNGRERLKRHRIEVAGRAWIPDIWGQEELLKDWVDCSAFEASFLPAKIMSAKAALVEEGRRANSGGLRLENRC</sequence>
<dbReference type="FunCoup" id="A0A059A3R1">
    <property type="interactions" value="1"/>
</dbReference>
<dbReference type="PANTHER" id="PTHR34207">
    <property type="entry name" value="PROTEIN BIC1"/>
    <property type="match status" value="1"/>
</dbReference>